<evidence type="ECO:0000313" key="1">
    <source>
        <dbReference type="EMBL" id="KKT83036.1"/>
    </source>
</evidence>
<dbReference type="EMBL" id="LCJU01000049">
    <property type="protein sequence ID" value="KKT83036.1"/>
    <property type="molecule type" value="Genomic_DNA"/>
</dbReference>
<accession>A0A0G1KGZ0</accession>
<dbReference type="Proteomes" id="UP000034504">
    <property type="component" value="Unassembled WGS sequence"/>
</dbReference>
<organism evidence="1 2">
    <name type="scientific">candidate division WWE3 bacterium GW2011_GWC2_44_9</name>
    <dbReference type="NCBI Taxonomy" id="1619125"/>
    <lineage>
        <taxon>Bacteria</taxon>
        <taxon>Katanobacteria</taxon>
    </lineage>
</organism>
<gene>
    <name evidence="1" type="ORF">UW82_C0049G0003</name>
</gene>
<protein>
    <submittedName>
        <fullName evidence="1">Uncharacterized protein</fullName>
    </submittedName>
</protein>
<sequence length="54" mass="6023">MGLGRLEKTLTISFAYMVSKRRWVCNSVMKKMQNRDYPCSSGGYIRFGGGGVQG</sequence>
<proteinExistence type="predicted"/>
<reference evidence="1 2" key="1">
    <citation type="journal article" date="2015" name="Nature">
        <title>rRNA introns, odd ribosomes, and small enigmatic genomes across a large radiation of phyla.</title>
        <authorList>
            <person name="Brown C.T."/>
            <person name="Hug L.A."/>
            <person name="Thomas B.C."/>
            <person name="Sharon I."/>
            <person name="Castelle C.J."/>
            <person name="Singh A."/>
            <person name="Wilkins M.J."/>
            <person name="Williams K.H."/>
            <person name="Banfield J.F."/>
        </authorList>
    </citation>
    <scope>NUCLEOTIDE SEQUENCE [LARGE SCALE GENOMIC DNA]</scope>
</reference>
<dbReference type="AlphaFoldDB" id="A0A0G1KGZ0"/>
<comment type="caution">
    <text evidence="1">The sequence shown here is derived from an EMBL/GenBank/DDBJ whole genome shotgun (WGS) entry which is preliminary data.</text>
</comment>
<name>A0A0G1KGZ0_UNCKA</name>
<evidence type="ECO:0000313" key="2">
    <source>
        <dbReference type="Proteomes" id="UP000034504"/>
    </source>
</evidence>